<dbReference type="GO" id="GO:0009507">
    <property type="term" value="C:chloroplast"/>
    <property type="evidence" value="ECO:0007669"/>
    <property type="project" value="UniProtKB-SubCell"/>
</dbReference>
<keyword evidence="10" id="KW-1185">Reference proteome</keyword>
<accession>A0AAV1I5E8</accession>
<comment type="similarity">
    <text evidence="8">Belongs to the ELIP/psbS family.</text>
</comment>
<keyword evidence="5" id="KW-0812">Transmembrane</keyword>
<evidence type="ECO:0000313" key="10">
    <source>
        <dbReference type="Proteomes" id="UP001314263"/>
    </source>
</evidence>
<dbReference type="SUPFAM" id="SSF103511">
    <property type="entry name" value="Chlorophyll a-b binding protein"/>
    <property type="match status" value="1"/>
</dbReference>
<dbReference type="PANTHER" id="PTHR14154">
    <property type="entry name" value="UPF0041 BRAIN PROTEIN 44-RELATED"/>
    <property type="match status" value="1"/>
</dbReference>
<dbReference type="Pfam" id="PF00504">
    <property type="entry name" value="Chloroa_b-bind"/>
    <property type="match status" value="1"/>
</dbReference>
<evidence type="ECO:0000256" key="1">
    <source>
        <dbReference type="ARBA" id="ARBA00004141"/>
    </source>
</evidence>
<evidence type="ECO:0000256" key="5">
    <source>
        <dbReference type="ARBA" id="ARBA00022692"/>
    </source>
</evidence>
<evidence type="ECO:0000256" key="8">
    <source>
        <dbReference type="ARBA" id="ARBA00037956"/>
    </source>
</evidence>
<evidence type="ECO:0000256" key="3">
    <source>
        <dbReference type="ARBA" id="ARBA00022528"/>
    </source>
</evidence>
<keyword evidence="3" id="KW-0150">Chloroplast</keyword>
<keyword evidence="6" id="KW-1133">Transmembrane helix</keyword>
<evidence type="ECO:0000256" key="4">
    <source>
        <dbReference type="ARBA" id="ARBA00022640"/>
    </source>
</evidence>
<name>A0AAV1I5E8_9CHLO</name>
<keyword evidence="4" id="KW-0934">Plastid</keyword>
<dbReference type="Gene3D" id="1.10.3460.10">
    <property type="entry name" value="Chlorophyll a/b binding protein domain"/>
    <property type="match status" value="1"/>
</dbReference>
<proteinExistence type="inferred from homology"/>
<reference evidence="9 10" key="1">
    <citation type="submission" date="2023-10" db="EMBL/GenBank/DDBJ databases">
        <authorList>
            <person name="Maclean D."/>
            <person name="Macfadyen A."/>
        </authorList>
    </citation>
    <scope>NUCLEOTIDE SEQUENCE [LARGE SCALE GENOMIC DNA]</scope>
</reference>
<evidence type="ECO:0000256" key="6">
    <source>
        <dbReference type="ARBA" id="ARBA00022989"/>
    </source>
</evidence>
<keyword evidence="7" id="KW-0472">Membrane</keyword>
<comment type="caution">
    <text evidence="9">The sequence shown here is derived from an EMBL/GenBank/DDBJ whole genome shotgun (WGS) entry which is preliminary data.</text>
</comment>
<evidence type="ECO:0000256" key="2">
    <source>
        <dbReference type="ARBA" id="ARBA00004229"/>
    </source>
</evidence>
<dbReference type="Proteomes" id="UP001314263">
    <property type="component" value="Unassembled WGS sequence"/>
</dbReference>
<sequence>MTVLGKAMLARPVPLIHTTTALRARSTFPVLRASEGNNETAPASSKPTIFYGGRSFTESEWSTAVNKGTVAEGAVSSDAVSTQKTNSSPGFADIMAFNGKAPEITNGRLAMLGFLSAVAAELVTGKSTLAQWAQEPTAVTLTFALFIAASLAPIFNRADGKERLGPFTPSAELLNGRAAMIGFAALIGIEAIKGSALF</sequence>
<gene>
    <name evidence="9" type="ORF">CVIRNUC_005572</name>
</gene>
<dbReference type="GO" id="GO:0016020">
    <property type="term" value="C:membrane"/>
    <property type="evidence" value="ECO:0007669"/>
    <property type="project" value="UniProtKB-SubCell"/>
</dbReference>
<dbReference type="EMBL" id="CAUYUE010000006">
    <property type="protein sequence ID" value="CAK0782123.1"/>
    <property type="molecule type" value="Genomic_DNA"/>
</dbReference>
<comment type="subcellular location">
    <subcellularLocation>
        <location evidence="1">Membrane</location>
        <topology evidence="1">Multi-pass membrane protein</topology>
    </subcellularLocation>
    <subcellularLocation>
        <location evidence="2">Plastid</location>
        <location evidence="2">Chloroplast</location>
    </subcellularLocation>
</comment>
<evidence type="ECO:0000313" key="9">
    <source>
        <dbReference type="EMBL" id="CAK0782123.1"/>
    </source>
</evidence>
<dbReference type="InterPro" id="IPR022796">
    <property type="entry name" value="Chloroa_b-bind"/>
</dbReference>
<evidence type="ECO:0000256" key="7">
    <source>
        <dbReference type="ARBA" id="ARBA00023136"/>
    </source>
</evidence>
<dbReference type="AlphaFoldDB" id="A0AAV1I5E8"/>
<organism evidence="9 10">
    <name type="scientific">Coccomyxa viridis</name>
    <dbReference type="NCBI Taxonomy" id="1274662"/>
    <lineage>
        <taxon>Eukaryota</taxon>
        <taxon>Viridiplantae</taxon>
        <taxon>Chlorophyta</taxon>
        <taxon>core chlorophytes</taxon>
        <taxon>Trebouxiophyceae</taxon>
        <taxon>Trebouxiophyceae incertae sedis</taxon>
        <taxon>Coccomyxaceae</taxon>
        <taxon>Coccomyxa</taxon>
    </lineage>
</organism>
<protein>
    <submittedName>
        <fullName evidence="9">Uncharacterized protein</fullName>
    </submittedName>
</protein>